<keyword evidence="1" id="KW-0812">Transmembrane</keyword>
<evidence type="ECO:0000313" key="3">
    <source>
        <dbReference type="Proteomes" id="UP000299102"/>
    </source>
</evidence>
<keyword evidence="1" id="KW-0472">Membrane</keyword>
<gene>
    <name evidence="2" type="ORF">EVAR_41832_1</name>
</gene>
<dbReference type="EMBL" id="BGZK01000780">
    <property type="protein sequence ID" value="GBP60142.1"/>
    <property type="molecule type" value="Genomic_DNA"/>
</dbReference>
<comment type="caution">
    <text evidence="2">The sequence shown here is derived from an EMBL/GenBank/DDBJ whole genome shotgun (WGS) entry which is preliminary data.</text>
</comment>
<dbReference type="AlphaFoldDB" id="A0A4C1XB12"/>
<sequence length="88" mass="9011">MGVIFVTDYCSGGSRAQSPLWAWLAAASGLYLLLATFLVLGIHKRNRFFVGVYLGFGLVVALVLGEVAYAAVGAGAPAYACAAPGEAA</sequence>
<evidence type="ECO:0000256" key="1">
    <source>
        <dbReference type="SAM" id="Phobius"/>
    </source>
</evidence>
<evidence type="ECO:0000313" key="2">
    <source>
        <dbReference type="EMBL" id="GBP60142.1"/>
    </source>
</evidence>
<proteinExistence type="predicted"/>
<dbReference type="Proteomes" id="UP000299102">
    <property type="component" value="Unassembled WGS sequence"/>
</dbReference>
<accession>A0A4C1XB12</accession>
<keyword evidence="1" id="KW-1133">Transmembrane helix</keyword>
<reference evidence="2 3" key="1">
    <citation type="journal article" date="2019" name="Commun. Biol.">
        <title>The bagworm genome reveals a unique fibroin gene that provides high tensile strength.</title>
        <authorList>
            <person name="Kono N."/>
            <person name="Nakamura H."/>
            <person name="Ohtoshi R."/>
            <person name="Tomita M."/>
            <person name="Numata K."/>
            <person name="Arakawa K."/>
        </authorList>
    </citation>
    <scope>NUCLEOTIDE SEQUENCE [LARGE SCALE GENOMIC DNA]</scope>
</reference>
<name>A0A4C1XB12_EUMVA</name>
<feature type="transmembrane region" description="Helical" evidence="1">
    <location>
        <begin position="48"/>
        <end position="69"/>
    </location>
</feature>
<organism evidence="2 3">
    <name type="scientific">Eumeta variegata</name>
    <name type="common">Bagworm moth</name>
    <name type="synonym">Eumeta japonica</name>
    <dbReference type="NCBI Taxonomy" id="151549"/>
    <lineage>
        <taxon>Eukaryota</taxon>
        <taxon>Metazoa</taxon>
        <taxon>Ecdysozoa</taxon>
        <taxon>Arthropoda</taxon>
        <taxon>Hexapoda</taxon>
        <taxon>Insecta</taxon>
        <taxon>Pterygota</taxon>
        <taxon>Neoptera</taxon>
        <taxon>Endopterygota</taxon>
        <taxon>Lepidoptera</taxon>
        <taxon>Glossata</taxon>
        <taxon>Ditrysia</taxon>
        <taxon>Tineoidea</taxon>
        <taxon>Psychidae</taxon>
        <taxon>Oiketicinae</taxon>
        <taxon>Eumeta</taxon>
    </lineage>
</organism>
<keyword evidence="3" id="KW-1185">Reference proteome</keyword>
<feature type="transmembrane region" description="Helical" evidence="1">
    <location>
        <begin position="20"/>
        <end position="41"/>
    </location>
</feature>
<protein>
    <submittedName>
        <fullName evidence="2">Uncharacterized protein</fullName>
    </submittedName>
</protein>